<dbReference type="InterPro" id="IPR031985">
    <property type="entry name" value="DUF4787"/>
</dbReference>
<feature type="compositionally biased region" description="Low complexity" evidence="1">
    <location>
        <begin position="134"/>
        <end position="150"/>
    </location>
</feature>
<reference evidence="3 4" key="1">
    <citation type="journal article" date="2024" name="Science">
        <title>Giant polyketide synthase enzymes in the biosynthesis of giant marine polyether toxins.</title>
        <authorList>
            <person name="Fallon T.R."/>
            <person name="Shende V.V."/>
            <person name="Wierzbicki I.H."/>
            <person name="Pendleton A.L."/>
            <person name="Watervoot N.F."/>
            <person name="Auber R.P."/>
            <person name="Gonzalez D.J."/>
            <person name="Wisecaver J.H."/>
            <person name="Moore B.S."/>
        </authorList>
    </citation>
    <scope>NUCLEOTIDE SEQUENCE [LARGE SCALE GENOMIC DNA]</scope>
    <source>
        <strain evidence="3 4">12B1</strain>
    </source>
</reference>
<dbReference type="AlphaFoldDB" id="A0AB34IX15"/>
<evidence type="ECO:0000256" key="2">
    <source>
        <dbReference type="SAM" id="SignalP"/>
    </source>
</evidence>
<feature type="compositionally biased region" description="Acidic residues" evidence="1">
    <location>
        <begin position="105"/>
        <end position="126"/>
    </location>
</feature>
<feature type="region of interest" description="Disordered" evidence="1">
    <location>
        <begin position="68"/>
        <end position="150"/>
    </location>
</feature>
<evidence type="ECO:0000313" key="3">
    <source>
        <dbReference type="EMBL" id="KAL1507777.1"/>
    </source>
</evidence>
<name>A0AB34IX15_PRYPA</name>
<gene>
    <name evidence="3" type="ORF">AB1Y20_007387</name>
</gene>
<organism evidence="3 4">
    <name type="scientific">Prymnesium parvum</name>
    <name type="common">Toxic golden alga</name>
    <dbReference type="NCBI Taxonomy" id="97485"/>
    <lineage>
        <taxon>Eukaryota</taxon>
        <taxon>Haptista</taxon>
        <taxon>Haptophyta</taxon>
        <taxon>Prymnesiophyceae</taxon>
        <taxon>Prymnesiales</taxon>
        <taxon>Prymnesiaceae</taxon>
        <taxon>Prymnesium</taxon>
    </lineage>
</organism>
<evidence type="ECO:0000256" key="1">
    <source>
        <dbReference type="SAM" id="MobiDB-lite"/>
    </source>
</evidence>
<keyword evidence="2" id="KW-0732">Signal</keyword>
<keyword evidence="4" id="KW-1185">Reference proteome</keyword>
<feature type="compositionally biased region" description="Basic and acidic residues" evidence="1">
    <location>
        <begin position="68"/>
        <end position="79"/>
    </location>
</feature>
<accession>A0AB34IX15</accession>
<sequence length="150" mass="17409">MVRWYLLLVVCLAGASAKRRRTKEVNQRKKDCERDVCADVHPDQRPNCNLKCQSEACYEEIYGKEELEPGEIDSKRQREFTQCQNRESRERLKQSKAKGRRRNDDADEQEQADDNATAAEDDLSDEEERRARVAEALPVAEAELPQQLEL</sequence>
<proteinExistence type="predicted"/>
<feature type="signal peptide" evidence="2">
    <location>
        <begin position="1"/>
        <end position="17"/>
    </location>
</feature>
<evidence type="ECO:0000313" key="4">
    <source>
        <dbReference type="Proteomes" id="UP001515480"/>
    </source>
</evidence>
<feature type="chain" id="PRO_5044311277" evidence="2">
    <location>
        <begin position="18"/>
        <end position="150"/>
    </location>
</feature>
<dbReference type="Proteomes" id="UP001515480">
    <property type="component" value="Unassembled WGS sequence"/>
</dbReference>
<dbReference type="EMBL" id="JBGBPQ010000017">
    <property type="protein sequence ID" value="KAL1507777.1"/>
    <property type="molecule type" value="Genomic_DNA"/>
</dbReference>
<protein>
    <submittedName>
        <fullName evidence="3">Uncharacterized protein</fullName>
    </submittedName>
</protein>
<comment type="caution">
    <text evidence="3">The sequence shown here is derived from an EMBL/GenBank/DDBJ whole genome shotgun (WGS) entry which is preliminary data.</text>
</comment>
<dbReference type="Pfam" id="PF16029">
    <property type="entry name" value="DUF4787"/>
    <property type="match status" value="1"/>
</dbReference>